<name>A0AA38UMU6_9AGAR</name>
<dbReference type="EMBL" id="MU802523">
    <property type="protein sequence ID" value="KAJ3979046.1"/>
    <property type="molecule type" value="Genomic_DNA"/>
</dbReference>
<proteinExistence type="predicted"/>
<evidence type="ECO:0000313" key="1">
    <source>
        <dbReference type="EMBL" id="KAJ3979046.1"/>
    </source>
</evidence>
<dbReference type="AlphaFoldDB" id="A0AA38UMU6"/>
<sequence>MISGSGQRTVVRQVLEICPTNKILWSNGNSYRRWSLASRVVLPKNYSGKIAFVRRPLRNRISRGVNRS</sequence>
<evidence type="ECO:0000313" key="2">
    <source>
        <dbReference type="Proteomes" id="UP001163850"/>
    </source>
</evidence>
<protein>
    <submittedName>
        <fullName evidence="1">Uncharacterized protein</fullName>
    </submittedName>
</protein>
<accession>A0AA38UMU6</accession>
<reference evidence="1" key="1">
    <citation type="submission" date="2022-08" db="EMBL/GenBank/DDBJ databases">
        <authorList>
            <consortium name="DOE Joint Genome Institute"/>
            <person name="Min B."/>
            <person name="Riley R."/>
            <person name="Sierra-Patev S."/>
            <person name="Naranjo-Ortiz M."/>
            <person name="Looney B."/>
            <person name="Konkel Z."/>
            <person name="Slot J.C."/>
            <person name="Sakamoto Y."/>
            <person name="Steenwyk J.L."/>
            <person name="Rokas A."/>
            <person name="Carro J."/>
            <person name="Camarero S."/>
            <person name="Ferreira P."/>
            <person name="Molpeceres G."/>
            <person name="Ruiz-Duenas F.J."/>
            <person name="Serrano A."/>
            <person name="Henrissat B."/>
            <person name="Drula E."/>
            <person name="Hughes K.W."/>
            <person name="Mata J.L."/>
            <person name="Ishikawa N.K."/>
            <person name="Vargas-Isla R."/>
            <person name="Ushijima S."/>
            <person name="Smith C.A."/>
            <person name="Ahrendt S."/>
            <person name="Andreopoulos W."/>
            <person name="He G."/>
            <person name="Labutti K."/>
            <person name="Lipzen A."/>
            <person name="Ng V."/>
            <person name="Sandor L."/>
            <person name="Barry K."/>
            <person name="Martinez A.T."/>
            <person name="Xiao Y."/>
            <person name="Gibbons J.G."/>
            <person name="Terashima K."/>
            <person name="Hibbett D.S."/>
            <person name="Grigoriev I.V."/>
        </authorList>
    </citation>
    <scope>NUCLEOTIDE SEQUENCE</scope>
    <source>
        <strain evidence="1">TFB7829</strain>
    </source>
</reference>
<organism evidence="1 2">
    <name type="scientific">Lentinula detonsa</name>
    <dbReference type="NCBI Taxonomy" id="2804962"/>
    <lineage>
        <taxon>Eukaryota</taxon>
        <taxon>Fungi</taxon>
        <taxon>Dikarya</taxon>
        <taxon>Basidiomycota</taxon>
        <taxon>Agaricomycotina</taxon>
        <taxon>Agaricomycetes</taxon>
        <taxon>Agaricomycetidae</taxon>
        <taxon>Agaricales</taxon>
        <taxon>Marasmiineae</taxon>
        <taxon>Omphalotaceae</taxon>
        <taxon>Lentinula</taxon>
    </lineage>
</organism>
<comment type="caution">
    <text evidence="1">The sequence shown here is derived from an EMBL/GenBank/DDBJ whole genome shotgun (WGS) entry which is preliminary data.</text>
</comment>
<gene>
    <name evidence="1" type="ORF">F5890DRAFT_1547488</name>
</gene>
<dbReference type="Proteomes" id="UP001163850">
    <property type="component" value="Unassembled WGS sequence"/>
</dbReference>